<evidence type="ECO:0000313" key="3">
    <source>
        <dbReference type="Proteomes" id="UP000440713"/>
    </source>
</evidence>
<dbReference type="Gene3D" id="3.40.109.30">
    <property type="entry name" value="putative nitroreductase (tm1586), domain 2"/>
    <property type="match status" value="1"/>
</dbReference>
<dbReference type="RefSeq" id="WP_154537029.1">
    <property type="nucleotide sequence ID" value="NZ_VUNE01000001.1"/>
</dbReference>
<sequence>METVKMMELMRQRHSVRRFTDEPLNEEAVKVLQQEIDSCNRESGMNIQLITNEPEAFQANKPSYGQFKGCKNYLVIVGPKGKDIEAGYYGERIVLKAQELGINSCWVALTYKKGKAQGTEKHGEKRYLVVALGYGESNGDGHKLKSITDVSDFKDGDPEWYKSGIEAALLAPTAVNQQKFRFDRNGEKVALRVSGLGFYTKIDLGIVKYHFEIGSGKGQDVWKK</sequence>
<dbReference type="AlphaFoldDB" id="A0A6N7WY71"/>
<comment type="caution">
    <text evidence="2">The sequence shown here is derived from an EMBL/GenBank/DDBJ whole genome shotgun (WGS) entry which is preliminary data.</text>
</comment>
<dbReference type="InterPro" id="IPR000415">
    <property type="entry name" value="Nitroreductase-like"/>
</dbReference>
<dbReference type="Pfam" id="PF14512">
    <property type="entry name" value="TM1586_NiRdase"/>
    <property type="match status" value="1"/>
</dbReference>
<dbReference type="GO" id="GO:0016491">
    <property type="term" value="F:oxidoreductase activity"/>
    <property type="evidence" value="ECO:0007669"/>
    <property type="project" value="InterPro"/>
</dbReference>
<name>A0A6N7WY71_9FIRM</name>
<reference evidence="2 3" key="1">
    <citation type="submission" date="2019-08" db="EMBL/GenBank/DDBJ databases">
        <title>In-depth cultivation of the pig gut microbiome towards novel bacterial diversity and tailored functional studies.</title>
        <authorList>
            <person name="Wylensek D."/>
            <person name="Hitch T.C.A."/>
            <person name="Clavel T."/>
        </authorList>
    </citation>
    <scope>NUCLEOTIDE SEQUENCE [LARGE SCALE GENOMIC DNA]</scope>
    <source>
        <strain evidence="2 3">WCA-SAB-591-4A-A</strain>
    </source>
</reference>
<feature type="domain" description="Putative nitroreductase TM1586" evidence="1">
    <location>
        <begin position="6"/>
        <end position="215"/>
    </location>
</feature>
<dbReference type="SUPFAM" id="SSF55469">
    <property type="entry name" value="FMN-dependent nitroreductase-like"/>
    <property type="match status" value="1"/>
</dbReference>
<dbReference type="Gene3D" id="3.40.109.10">
    <property type="entry name" value="NADH Oxidase"/>
    <property type="match status" value="1"/>
</dbReference>
<dbReference type="Proteomes" id="UP000440713">
    <property type="component" value="Unassembled WGS sequence"/>
</dbReference>
<accession>A0A6N7WY71</accession>
<evidence type="ECO:0000313" key="2">
    <source>
        <dbReference type="EMBL" id="MST61630.1"/>
    </source>
</evidence>
<dbReference type="InterPro" id="IPR029478">
    <property type="entry name" value="TM1586_NiRdase"/>
</dbReference>
<evidence type="ECO:0000259" key="1">
    <source>
        <dbReference type="Pfam" id="PF14512"/>
    </source>
</evidence>
<keyword evidence="3" id="KW-1185">Reference proteome</keyword>
<organism evidence="2 3">
    <name type="scientific">Peptostreptococcus porci</name>
    <dbReference type="NCBI Taxonomy" id="2652282"/>
    <lineage>
        <taxon>Bacteria</taxon>
        <taxon>Bacillati</taxon>
        <taxon>Bacillota</taxon>
        <taxon>Clostridia</taxon>
        <taxon>Peptostreptococcales</taxon>
        <taxon>Peptostreptococcaceae</taxon>
        <taxon>Peptostreptococcus</taxon>
    </lineage>
</organism>
<protein>
    <submittedName>
        <fullName evidence="2">Nitroreductase</fullName>
    </submittedName>
</protein>
<proteinExistence type="predicted"/>
<gene>
    <name evidence="2" type="ORF">FYJ71_01400</name>
</gene>
<dbReference type="EMBL" id="VUNE01000001">
    <property type="protein sequence ID" value="MST61630.1"/>
    <property type="molecule type" value="Genomic_DNA"/>
</dbReference>